<dbReference type="InterPro" id="IPR001841">
    <property type="entry name" value="Znf_RING"/>
</dbReference>
<dbReference type="Gene3D" id="3.30.70.100">
    <property type="match status" value="2"/>
</dbReference>
<dbReference type="Pfam" id="PF13639">
    <property type="entry name" value="zf-RING_2"/>
    <property type="match status" value="1"/>
</dbReference>
<proteinExistence type="inferred from homology"/>
<evidence type="ECO:0000256" key="15">
    <source>
        <dbReference type="ARBA" id="ARBA00022989"/>
    </source>
</evidence>
<evidence type="ECO:0000259" key="21">
    <source>
        <dbReference type="PROSITE" id="PS51502"/>
    </source>
</evidence>
<dbReference type="PANTHER" id="PTHR23350:SF0">
    <property type="entry name" value="PEROXISOME BIOGENESIS FACTOR 10"/>
    <property type="match status" value="1"/>
</dbReference>
<keyword evidence="7" id="KW-0962">Peroxisome biogenesis</keyword>
<keyword evidence="11 18" id="KW-0863">Zinc-finger</keyword>
<keyword evidence="15" id="KW-1133">Transmembrane helix</keyword>
<keyword evidence="6" id="KW-0813">Transport</keyword>
<feature type="domain" description="RING-type" evidence="20">
    <location>
        <begin position="334"/>
        <end position="372"/>
    </location>
</feature>
<evidence type="ECO:0000313" key="22">
    <source>
        <dbReference type="EnsemblPlants" id="ONIVA06G16720.1"/>
    </source>
</evidence>
<evidence type="ECO:0000256" key="17">
    <source>
        <dbReference type="ARBA" id="ARBA00023140"/>
    </source>
</evidence>
<dbReference type="Proteomes" id="UP000006591">
    <property type="component" value="Chromosome 6"/>
</dbReference>
<keyword evidence="12" id="KW-0833">Ubl conjugation pathway</keyword>
<dbReference type="PROSITE" id="PS00518">
    <property type="entry name" value="ZF_RING_1"/>
    <property type="match status" value="1"/>
</dbReference>
<comment type="catalytic activity">
    <reaction evidence="1">
        <text>S-ubiquitinyl-[E2 ubiquitin-conjugating enzyme]-L-cysteine + [acceptor protein]-L-lysine = [E2 ubiquitin-conjugating enzyme]-L-cysteine + N(6)-ubiquitinyl-[acceptor protein]-L-lysine.</text>
        <dbReference type="EC" id="2.3.2.27"/>
    </reaction>
</comment>
<comment type="similarity">
    <text evidence="4">Belongs to the pex2/pex10/pex12 family.</text>
</comment>
<dbReference type="Gramene" id="ONIVA06G16720.1">
    <property type="protein sequence ID" value="ONIVA06G16720.1"/>
    <property type="gene ID" value="ONIVA06G16720"/>
</dbReference>
<sequence length="775" mass="83442">MRGGGGGDAGTSSRGGGSGGAPARPRRFPEAAQPEIMRAAEKDDGYAAHVTEACRDAFRHLFGTRVAVAYQNEIKLLGQSLYYLLTTGSGQQTLGEEYCDISQVATSHGLPPTPARRILFILYQTTVPYLAERISSRIVARGIALEDSQLDDHSESDSSSIGTAAQPSPIRNSPSRSLSFSHLSRLRGRVHTLWEWVLRKWPSMLPFAQDFIQLTIRTNLMFFYFEGLYYHLPKRAAGIRYVFIGKPLNQRPRYSLFLCSSTLCILGAERLRRSNLSTIASSINQISSGGYPSSRGGRGVPVLNEDGNIISDIRHGKTADLATSSEASSGKSKCTLCLSTRQNPTATTCGHVFCWSCIMEWCNEKPECPLCRTPITHSSRCLSEISFRFLIIFSSSSLITMICLRAAFPLTSSFSSSPLRRLALKPSSSRAAAAAAMSSAPATAIAAPVEHIVLIKVRPEAAASGAAAAMVSSLQALSSVVPGLSYIHVGPVLRLRSPAAEALGPTHVLHSRYATKPDLAAYAAHPAHVAAVQGHVLPNALDTTAIDWVNAALAPSPVTPGSAVRLTLAKVKEGVEVPQLVEKVAAATAAAGEAKGARVSFGENFSPARAKGYQFGMVAVFDSVEELDAVEGDGKVQEAKAAVRPLLDEVLVLDFVVGPAAEQSFKKLEFFSFVKVERQSSYLVGMGSSEMAFGLYYHLPKRAAGIRYVFIGKPMIQRPSYVFSVLKGFEEQVTVEYLQTTTPSIPTCFIFIFPTSITSPTAPAQVAVSEISFRF</sequence>
<keyword evidence="13" id="KW-0862">Zinc</keyword>
<dbReference type="InterPro" id="IPR025654">
    <property type="entry name" value="PEX2/10"/>
</dbReference>
<evidence type="ECO:0000256" key="16">
    <source>
        <dbReference type="ARBA" id="ARBA00023136"/>
    </source>
</evidence>
<name>A0A0E0HQI0_ORYNI</name>
<evidence type="ECO:0000256" key="9">
    <source>
        <dbReference type="ARBA" id="ARBA00022692"/>
    </source>
</evidence>
<dbReference type="GO" id="GO:0008270">
    <property type="term" value="F:zinc ion binding"/>
    <property type="evidence" value="ECO:0007669"/>
    <property type="project" value="UniProtKB-KW"/>
</dbReference>
<evidence type="ECO:0000256" key="13">
    <source>
        <dbReference type="ARBA" id="ARBA00022833"/>
    </source>
</evidence>
<dbReference type="InterPro" id="IPR006845">
    <property type="entry name" value="Pex_N"/>
</dbReference>
<dbReference type="SMART" id="SM00886">
    <property type="entry name" value="Dabb"/>
    <property type="match status" value="2"/>
</dbReference>
<dbReference type="FunFam" id="3.30.40.10:FF:000418">
    <property type="entry name" value="Peroxisome biogenesis factor 10"/>
    <property type="match status" value="1"/>
</dbReference>
<evidence type="ECO:0000256" key="8">
    <source>
        <dbReference type="ARBA" id="ARBA00022679"/>
    </source>
</evidence>
<dbReference type="PROSITE" id="PS50089">
    <property type="entry name" value="ZF_RING_2"/>
    <property type="match status" value="1"/>
</dbReference>
<protein>
    <recommendedName>
        <fullName evidence="5">RING-type E3 ubiquitin transferase</fullName>
        <ecNumber evidence="5">2.3.2.27</ecNumber>
    </recommendedName>
</protein>
<dbReference type="PANTHER" id="PTHR23350">
    <property type="entry name" value="PEROXISOME ASSEMBLY PROTEIN 10"/>
    <property type="match status" value="1"/>
</dbReference>
<dbReference type="EC" id="2.3.2.27" evidence="5"/>
<dbReference type="InterPro" id="IPR017907">
    <property type="entry name" value="Znf_RING_CS"/>
</dbReference>
<comment type="pathway">
    <text evidence="3">Protein modification; protein ubiquitination.</text>
</comment>
<dbReference type="CDD" id="cd16527">
    <property type="entry name" value="RING-HC_PEX10"/>
    <property type="match status" value="1"/>
</dbReference>
<dbReference type="eggNOG" id="KOG0317">
    <property type="taxonomic scope" value="Eukaryota"/>
</dbReference>
<reference evidence="22" key="1">
    <citation type="submission" date="2015-04" db="UniProtKB">
        <authorList>
            <consortium name="EnsemblPlants"/>
        </authorList>
    </citation>
    <scope>IDENTIFICATION</scope>
    <source>
        <strain evidence="22">SL10</strain>
    </source>
</reference>
<evidence type="ECO:0000256" key="7">
    <source>
        <dbReference type="ARBA" id="ARBA00022593"/>
    </source>
</evidence>
<keyword evidence="9" id="KW-0812">Transmembrane</keyword>
<feature type="compositionally biased region" description="Polar residues" evidence="19">
    <location>
        <begin position="157"/>
        <end position="170"/>
    </location>
</feature>
<organism evidence="22">
    <name type="scientific">Oryza nivara</name>
    <name type="common">Indian wild rice</name>
    <name type="synonym">Oryza sativa f. spontanea</name>
    <dbReference type="NCBI Taxonomy" id="4536"/>
    <lineage>
        <taxon>Eukaryota</taxon>
        <taxon>Viridiplantae</taxon>
        <taxon>Streptophyta</taxon>
        <taxon>Embryophyta</taxon>
        <taxon>Tracheophyta</taxon>
        <taxon>Spermatophyta</taxon>
        <taxon>Magnoliopsida</taxon>
        <taxon>Liliopsida</taxon>
        <taxon>Poales</taxon>
        <taxon>Poaceae</taxon>
        <taxon>BOP clade</taxon>
        <taxon>Oryzoideae</taxon>
        <taxon>Oryzeae</taxon>
        <taxon>Oryzinae</taxon>
        <taxon>Oryza</taxon>
    </lineage>
</organism>
<keyword evidence="23" id="KW-1185">Reference proteome</keyword>
<accession>A0A0E0HQI0</accession>
<evidence type="ECO:0000256" key="18">
    <source>
        <dbReference type="PROSITE-ProRule" id="PRU00175"/>
    </source>
</evidence>
<evidence type="ECO:0000256" key="5">
    <source>
        <dbReference type="ARBA" id="ARBA00012483"/>
    </source>
</evidence>
<feature type="domain" description="Stress-response A/B barrel" evidence="21">
    <location>
        <begin position="563"/>
        <end position="655"/>
    </location>
</feature>
<keyword evidence="8" id="KW-0808">Transferase</keyword>
<reference evidence="22" key="2">
    <citation type="submission" date="2018-04" db="EMBL/GenBank/DDBJ databases">
        <title>OnivRS2 (Oryza nivara Reference Sequence Version 2).</title>
        <authorList>
            <person name="Zhang J."/>
            <person name="Kudrna D."/>
            <person name="Lee S."/>
            <person name="Talag J."/>
            <person name="Rajasekar S."/>
            <person name="Welchert J."/>
            <person name="Hsing Y.-I."/>
            <person name="Wing R.A."/>
        </authorList>
    </citation>
    <scope>NUCLEOTIDE SEQUENCE [LARGE SCALE GENOMIC DNA]</scope>
    <source>
        <strain evidence="22">SL10</strain>
    </source>
</reference>
<dbReference type="GO" id="GO:0061630">
    <property type="term" value="F:ubiquitin protein ligase activity"/>
    <property type="evidence" value="ECO:0007669"/>
    <property type="project" value="UniProtKB-EC"/>
</dbReference>
<dbReference type="Gene3D" id="3.30.40.10">
    <property type="entry name" value="Zinc/RING finger domain, C3HC4 (zinc finger)"/>
    <property type="match status" value="1"/>
</dbReference>
<evidence type="ECO:0000256" key="14">
    <source>
        <dbReference type="ARBA" id="ARBA00022927"/>
    </source>
</evidence>
<comment type="subcellular location">
    <subcellularLocation>
        <location evidence="2">Peroxisome membrane</location>
        <topology evidence="2">Multi-pass membrane protein</topology>
    </subcellularLocation>
</comment>
<dbReference type="AlphaFoldDB" id="A0A0E0HQI0"/>
<evidence type="ECO:0000256" key="10">
    <source>
        <dbReference type="ARBA" id="ARBA00022723"/>
    </source>
</evidence>
<keyword evidence="10" id="KW-0479">Metal-binding</keyword>
<keyword evidence="17" id="KW-0576">Peroxisome</keyword>
<evidence type="ECO:0000256" key="1">
    <source>
        <dbReference type="ARBA" id="ARBA00000900"/>
    </source>
</evidence>
<feature type="region of interest" description="Disordered" evidence="19">
    <location>
        <begin position="150"/>
        <end position="177"/>
    </location>
</feature>
<evidence type="ECO:0000256" key="3">
    <source>
        <dbReference type="ARBA" id="ARBA00004906"/>
    </source>
</evidence>
<dbReference type="SMART" id="SM00184">
    <property type="entry name" value="RING"/>
    <property type="match status" value="1"/>
</dbReference>
<dbReference type="GO" id="GO:0016558">
    <property type="term" value="P:protein import into peroxisome matrix"/>
    <property type="evidence" value="ECO:0007669"/>
    <property type="project" value="InterPro"/>
</dbReference>
<evidence type="ECO:0000256" key="4">
    <source>
        <dbReference type="ARBA" id="ARBA00008704"/>
    </source>
</evidence>
<evidence type="ECO:0000256" key="19">
    <source>
        <dbReference type="SAM" id="MobiDB-lite"/>
    </source>
</evidence>
<dbReference type="InterPro" id="IPR013097">
    <property type="entry name" value="Dabb"/>
</dbReference>
<feature type="compositionally biased region" description="Gly residues" evidence="19">
    <location>
        <begin position="1"/>
        <end position="20"/>
    </location>
</feature>
<dbReference type="Pfam" id="PF04757">
    <property type="entry name" value="Pex2_Pex12"/>
    <property type="match status" value="1"/>
</dbReference>
<keyword evidence="14" id="KW-0653">Protein transport</keyword>
<dbReference type="EnsemblPlants" id="ONIVA06G16720.1">
    <property type="protein sequence ID" value="ONIVA06G16720.1"/>
    <property type="gene ID" value="ONIVA06G16720"/>
</dbReference>
<dbReference type="SUPFAM" id="SSF54909">
    <property type="entry name" value="Dimeric alpha+beta barrel"/>
    <property type="match status" value="2"/>
</dbReference>
<evidence type="ECO:0000259" key="20">
    <source>
        <dbReference type="PROSITE" id="PS50089"/>
    </source>
</evidence>
<dbReference type="InterPro" id="IPR013083">
    <property type="entry name" value="Znf_RING/FYVE/PHD"/>
</dbReference>
<evidence type="ECO:0000256" key="11">
    <source>
        <dbReference type="ARBA" id="ARBA00022771"/>
    </source>
</evidence>
<dbReference type="PROSITE" id="PS51502">
    <property type="entry name" value="S_R_A_B_BARREL"/>
    <property type="match status" value="2"/>
</dbReference>
<dbReference type="InterPro" id="IPR011008">
    <property type="entry name" value="Dimeric_a/b-barrel"/>
</dbReference>
<dbReference type="SUPFAM" id="SSF57850">
    <property type="entry name" value="RING/U-box"/>
    <property type="match status" value="1"/>
</dbReference>
<feature type="region of interest" description="Disordered" evidence="19">
    <location>
        <begin position="1"/>
        <end position="30"/>
    </location>
</feature>
<evidence type="ECO:0000256" key="6">
    <source>
        <dbReference type="ARBA" id="ARBA00022448"/>
    </source>
</evidence>
<evidence type="ECO:0000256" key="2">
    <source>
        <dbReference type="ARBA" id="ARBA00004585"/>
    </source>
</evidence>
<dbReference type="GO" id="GO:0005778">
    <property type="term" value="C:peroxisomal membrane"/>
    <property type="evidence" value="ECO:0007669"/>
    <property type="project" value="UniProtKB-SubCell"/>
</dbReference>
<evidence type="ECO:0000256" key="12">
    <source>
        <dbReference type="ARBA" id="ARBA00022786"/>
    </source>
</evidence>
<feature type="domain" description="Stress-response A/B barrel" evidence="21">
    <location>
        <begin position="449"/>
        <end position="548"/>
    </location>
</feature>
<keyword evidence="16" id="KW-0472">Membrane</keyword>
<dbReference type="STRING" id="4536.A0A0E0HQI0"/>
<evidence type="ECO:0000313" key="23">
    <source>
        <dbReference type="Proteomes" id="UP000006591"/>
    </source>
</evidence>
<dbReference type="Pfam" id="PF07876">
    <property type="entry name" value="Dabb"/>
    <property type="match status" value="2"/>
</dbReference>